<dbReference type="Gene3D" id="3.30.700.10">
    <property type="entry name" value="Glycoprotein, Type 4 Pilin"/>
    <property type="match status" value="1"/>
</dbReference>
<proteinExistence type="inferred from homology"/>
<keyword evidence="7 11" id="KW-1133">Transmembrane helix</keyword>
<dbReference type="Pfam" id="PF07963">
    <property type="entry name" value="N_methyl"/>
    <property type="match status" value="1"/>
</dbReference>
<name>A0A1W1HI55_9BACT</name>
<evidence type="ECO:0000256" key="9">
    <source>
        <dbReference type="ARBA" id="ARBA00025772"/>
    </source>
</evidence>
<evidence type="ECO:0000259" key="12">
    <source>
        <dbReference type="Pfam" id="PF12019"/>
    </source>
</evidence>
<evidence type="ECO:0000256" key="3">
    <source>
        <dbReference type="ARBA" id="ARBA00022475"/>
    </source>
</evidence>
<dbReference type="InterPro" id="IPR022346">
    <property type="entry name" value="T2SS_GspH"/>
</dbReference>
<keyword evidence="4" id="KW-0488">Methylation</keyword>
<accession>A0A1W1HI55</accession>
<sequence length="189" mass="20735">MKDQNSAFTLIEVMVVVAIISIVTAMAVPNIIDWLPDHRLKVAVRELYSNMQFAKLSAVKENKTWKIFFDAGGYEICSDPGPDGLWGDSTPADRVDNIVARSVIFEHGIKYGKGSSTKNVSGSAWSSSPPPLAELVSYTPNPVLTLNSRGTSNSGYIYLDNAKNDRSYCAGTFSTGMIIMKKWNGTDWD</sequence>
<dbReference type="NCBIfam" id="TIGR02532">
    <property type="entry name" value="IV_pilin_GFxxxE"/>
    <property type="match status" value="1"/>
</dbReference>
<evidence type="ECO:0000256" key="10">
    <source>
        <dbReference type="ARBA" id="ARBA00030775"/>
    </source>
</evidence>
<dbReference type="Proteomes" id="UP000191931">
    <property type="component" value="Unassembled WGS sequence"/>
</dbReference>
<feature type="transmembrane region" description="Helical" evidence="11">
    <location>
        <begin position="6"/>
        <end position="32"/>
    </location>
</feature>
<dbReference type="GO" id="GO:0015628">
    <property type="term" value="P:protein secretion by the type II secretion system"/>
    <property type="evidence" value="ECO:0007669"/>
    <property type="project" value="InterPro"/>
</dbReference>
<dbReference type="InterPro" id="IPR012902">
    <property type="entry name" value="N_methyl_site"/>
</dbReference>
<evidence type="ECO:0000256" key="1">
    <source>
        <dbReference type="ARBA" id="ARBA00004377"/>
    </source>
</evidence>
<dbReference type="GO" id="GO:0015627">
    <property type="term" value="C:type II protein secretion system complex"/>
    <property type="evidence" value="ECO:0007669"/>
    <property type="project" value="InterPro"/>
</dbReference>
<evidence type="ECO:0000256" key="4">
    <source>
        <dbReference type="ARBA" id="ARBA00022481"/>
    </source>
</evidence>
<evidence type="ECO:0000256" key="11">
    <source>
        <dbReference type="SAM" id="Phobius"/>
    </source>
</evidence>
<comment type="subcellular location">
    <subcellularLocation>
        <location evidence="1">Cell inner membrane</location>
        <topology evidence="1">Single-pass membrane protein</topology>
    </subcellularLocation>
</comment>
<reference evidence="13 14" key="1">
    <citation type="submission" date="2017-03" db="EMBL/GenBank/DDBJ databases">
        <authorList>
            <person name="Afonso C.L."/>
            <person name="Miller P.J."/>
            <person name="Scott M.A."/>
            <person name="Spackman E."/>
            <person name="Goraichik I."/>
            <person name="Dimitrov K.M."/>
            <person name="Suarez D.L."/>
            <person name="Swayne D.E."/>
        </authorList>
    </citation>
    <scope>NUCLEOTIDE SEQUENCE [LARGE SCALE GENOMIC DNA]</scope>
    <source>
        <strain evidence="13">PRJEB14757</strain>
    </source>
</reference>
<dbReference type="GO" id="GO:0005886">
    <property type="term" value="C:plasma membrane"/>
    <property type="evidence" value="ECO:0007669"/>
    <property type="project" value="UniProtKB-SubCell"/>
</dbReference>
<evidence type="ECO:0000256" key="8">
    <source>
        <dbReference type="ARBA" id="ARBA00023136"/>
    </source>
</evidence>
<evidence type="ECO:0000256" key="2">
    <source>
        <dbReference type="ARBA" id="ARBA00021549"/>
    </source>
</evidence>
<protein>
    <recommendedName>
        <fullName evidence="2">Type II secretion system protein H</fullName>
    </recommendedName>
    <alternativeName>
        <fullName evidence="10">General secretion pathway protein H</fullName>
    </alternativeName>
</protein>
<dbReference type="SUPFAM" id="SSF54523">
    <property type="entry name" value="Pili subunits"/>
    <property type="match status" value="1"/>
</dbReference>
<evidence type="ECO:0000313" key="13">
    <source>
        <dbReference type="EMBL" id="SLM32187.1"/>
    </source>
</evidence>
<feature type="domain" description="General secretion pathway GspH" evidence="12">
    <location>
        <begin position="43"/>
        <end position="169"/>
    </location>
</feature>
<keyword evidence="6 11" id="KW-0812">Transmembrane</keyword>
<dbReference type="STRING" id="1246637.MTBBW1_600017"/>
<evidence type="ECO:0000256" key="6">
    <source>
        <dbReference type="ARBA" id="ARBA00022692"/>
    </source>
</evidence>
<dbReference type="Pfam" id="PF12019">
    <property type="entry name" value="GspH"/>
    <property type="match status" value="1"/>
</dbReference>
<dbReference type="RefSeq" id="WP_080801597.1">
    <property type="nucleotide sequence ID" value="NZ_LT828542.1"/>
</dbReference>
<dbReference type="AlphaFoldDB" id="A0A1W1HI55"/>
<keyword evidence="3" id="KW-1003">Cell membrane</keyword>
<dbReference type="InterPro" id="IPR045584">
    <property type="entry name" value="Pilin-like"/>
</dbReference>
<keyword evidence="14" id="KW-1185">Reference proteome</keyword>
<dbReference type="EMBL" id="FWEV01000304">
    <property type="protein sequence ID" value="SLM32187.1"/>
    <property type="molecule type" value="Genomic_DNA"/>
</dbReference>
<keyword evidence="8 11" id="KW-0472">Membrane</keyword>
<gene>
    <name evidence="13" type="ORF">MTBBW1_600017</name>
</gene>
<comment type="similarity">
    <text evidence="9">Belongs to the GSP H family.</text>
</comment>
<organism evidence="13 14">
    <name type="scientific">Desulfamplus magnetovallimortis</name>
    <dbReference type="NCBI Taxonomy" id="1246637"/>
    <lineage>
        <taxon>Bacteria</taxon>
        <taxon>Pseudomonadati</taxon>
        <taxon>Thermodesulfobacteriota</taxon>
        <taxon>Desulfobacteria</taxon>
        <taxon>Desulfobacterales</taxon>
        <taxon>Desulfobacteraceae</taxon>
        <taxon>Desulfamplus</taxon>
    </lineage>
</organism>
<keyword evidence="5" id="KW-0997">Cell inner membrane</keyword>
<evidence type="ECO:0000256" key="7">
    <source>
        <dbReference type="ARBA" id="ARBA00022989"/>
    </source>
</evidence>
<evidence type="ECO:0000256" key="5">
    <source>
        <dbReference type="ARBA" id="ARBA00022519"/>
    </source>
</evidence>
<evidence type="ECO:0000313" key="14">
    <source>
        <dbReference type="Proteomes" id="UP000191931"/>
    </source>
</evidence>
<dbReference type="OrthoDB" id="5419448at2"/>